<keyword evidence="4" id="KW-1185">Reference proteome</keyword>
<name>A0ABS5E905_9PROT</name>
<proteinExistence type="predicted"/>
<dbReference type="Gene3D" id="3.40.710.10">
    <property type="entry name" value="DD-peptidase/beta-lactamase superfamily"/>
    <property type="match status" value="1"/>
</dbReference>
<dbReference type="PANTHER" id="PTHR43283:SF11">
    <property type="entry name" value="BETA-LACTAMASE-RELATED DOMAIN-CONTAINING PROTEIN"/>
    <property type="match status" value="1"/>
</dbReference>
<sequence length="392" mass="42146">MLKKQAALGRRKLLLRGGALCAGMGIMPVVGCATTRQETFSAVDARVRQAVIEGQCPGAVLAVGHAGQVVHRYVYGHRSVVPSVQPMLWQTVFDMASLTKPLVTALAVMLCVERGLLHVDDPVTHYFPEFGVMGKEAITLRLLLTHYSGLPPDLPLQAPWSGKEEAVHLAMTSPLVAPPGSRFLYSDINYIVLGLIVEKVSSLALNLYAQKEILGPMGLSHSGFLPAEGERAEIAPTQFDETGHLLQGVVHDPTSRRMGGVAGHAGLFSTADDVCGYARALLDRLKGRESPFPLKQETLASMVVPEQPAGKADKRGFGWDIQTSFSTPRGDVFSAQSFGHTGFTGTSLWIDPVSESYVVLLTNRVHPYGGHSVVALRHDVATLSARALGIVR</sequence>
<evidence type="ECO:0000259" key="2">
    <source>
        <dbReference type="Pfam" id="PF00144"/>
    </source>
</evidence>
<dbReference type="InterPro" id="IPR001466">
    <property type="entry name" value="Beta-lactam-related"/>
</dbReference>
<protein>
    <submittedName>
        <fullName evidence="3">Beta-lactamase family protein</fullName>
    </submittedName>
</protein>
<dbReference type="Pfam" id="PF00144">
    <property type="entry name" value="Beta-lactamase"/>
    <property type="match status" value="1"/>
</dbReference>
<evidence type="ECO:0000313" key="3">
    <source>
        <dbReference type="EMBL" id="MBR0560387.1"/>
    </source>
</evidence>
<dbReference type="SUPFAM" id="SSF56601">
    <property type="entry name" value="beta-lactamase/transpeptidase-like"/>
    <property type="match status" value="1"/>
</dbReference>
<evidence type="ECO:0000256" key="1">
    <source>
        <dbReference type="ARBA" id="ARBA00022801"/>
    </source>
</evidence>
<comment type="caution">
    <text evidence="3">The sequence shown here is derived from an EMBL/GenBank/DDBJ whole genome shotgun (WGS) entry which is preliminary data.</text>
</comment>
<accession>A0ABS5E905</accession>
<dbReference type="InterPro" id="IPR012338">
    <property type="entry name" value="Beta-lactam/transpept-like"/>
</dbReference>
<keyword evidence="1" id="KW-0378">Hydrolase</keyword>
<feature type="domain" description="Beta-lactamase-related" evidence="2">
    <location>
        <begin position="43"/>
        <end position="371"/>
    </location>
</feature>
<dbReference type="EMBL" id="JAGRQH010000008">
    <property type="protein sequence ID" value="MBR0560387.1"/>
    <property type="molecule type" value="Genomic_DNA"/>
</dbReference>
<dbReference type="Proteomes" id="UP000677812">
    <property type="component" value="Unassembled WGS sequence"/>
</dbReference>
<dbReference type="InterPro" id="IPR050789">
    <property type="entry name" value="Diverse_Enzym_Activities"/>
</dbReference>
<organism evidence="3 4">
    <name type="scientific">Neokomagataea anthophila</name>
    <dbReference type="NCBI Taxonomy" id="2826925"/>
    <lineage>
        <taxon>Bacteria</taxon>
        <taxon>Pseudomonadati</taxon>
        <taxon>Pseudomonadota</taxon>
        <taxon>Alphaproteobacteria</taxon>
        <taxon>Acetobacterales</taxon>
        <taxon>Acetobacteraceae</taxon>
        <taxon>Neokomagataea</taxon>
    </lineage>
</organism>
<reference evidence="3 4" key="1">
    <citation type="submission" date="2021-04" db="EMBL/GenBank/DDBJ databases">
        <title>The complete genome sequence of Neokomagataea sp. TBRC 2177.</title>
        <authorList>
            <person name="Charoenyingcharoen P."/>
            <person name="Yukphan P."/>
        </authorList>
    </citation>
    <scope>NUCLEOTIDE SEQUENCE [LARGE SCALE GENOMIC DNA]</scope>
    <source>
        <strain evidence="3 4">TBRC 2177</strain>
    </source>
</reference>
<evidence type="ECO:0000313" key="4">
    <source>
        <dbReference type="Proteomes" id="UP000677812"/>
    </source>
</evidence>
<dbReference type="RefSeq" id="WP_211682745.1">
    <property type="nucleotide sequence ID" value="NZ_JAGRQH010000008.1"/>
</dbReference>
<gene>
    <name evidence="3" type="ORF">KB213_10025</name>
</gene>
<dbReference type="PANTHER" id="PTHR43283">
    <property type="entry name" value="BETA-LACTAMASE-RELATED"/>
    <property type="match status" value="1"/>
</dbReference>